<accession>A0A382S645</accession>
<sequence length="161" mass="18871">MTNFPKELEHIILDEFNNVNDKLIGINFLEAFKFNLITKLPSLLELSILIKNLKEQTNLIIEKNYTKLEAIVFQNKDPIFQLKKEIQKNTLLVVLDGELQIDLFQDGFKKEYTKLNIYRFMGICLPPNTIINLNSFKNSCFIEFLKTEINNNIENSKKDII</sequence>
<name>A0A382S645_9ZZZZ</name>
<gene>
    <name evidence="1" type="ORF">METZ01_LOCUS358230</name>
</gene>
<reference evidence="1" key="1">
    <citation type="submission" date="2018-05" db="EMBL/GenBank/DDBJ databases">
        <authorList>
            <person name="Lanie J.A."/>
            <person name="Ng W.-L."/>
            <person name="Kazmierczak K.M."/>
            <person name="Andrzejewski T.M."/>
            <person name="Davidsen T.M."/>
            <person name="Wayne K.J."/>
            <person name="Tettelin H."/>
            <person name="Glass J.I."/>
            <person name="Rusch D."/>
            <person name="Podicherti R."/>
            <person name="Tsui H.-C.T."/>
            <person name="Winkler M.E."/>
        </authorList>
    </citation>
    <scope>NUCLEOTIDE SEQUENCE</scope>
</reference>
<proteinExistence type="predicted"/>
<protein>
    <submittedName>
        <fullName evidence="1">Uncharacterized protein</fullName>
    </submittedName>
</protein>
<dbReference type="EMBL" id="UINC01126716">
    <property type="protein sequence ID" value="SVD05376.1"/>
    <property type="molecule type" value="Genomic_DNA"/>
</dbReference>
<organism evidence="1">
    <name type="scientific">marine metagenome</name>
    <dbReference type="NCBI Taxonomy" id="408172"/>
    <lineage>
        <taxon>unclassified sequences</taxon>
        <taxon>metagenomes</taxon>
        <taxon>ecological metagenomes</taxon>
    </lineage>
</organism>
<dbReference type="AlphaFoldDB" id="A0A382S645"/>
<evidence type="ECO:0000313" key="1">
    <source>
        <dbReference type="EMBL" id="SVD05376.1"/>
    </source>
</evidence>